<organism evidence="1 2">
    <name type="scientific">Paradevosia tibetensis</name>
    <dbReference type="NCBI Taxonomy" id="1447062"/>
    <lineage>
        <taxon>Bacteria</taxon>
        <taxon>Pseudomonadati</taxon>
        <taxon>Pseudomonadota</taxon>
        <taxon>Alphaproteobacteria</taxon>
        <taxon>Hyphomicrobiales</taxon>
        <taxon>Devosiaceae</taxon>
        <taxon>Paradevosia</taxon>
    </lineage>
</organism>
<dbReference type="Proteomes" id="UP000321062">
    <property type="component" value="Chromosome"/>
</dbReference>
<accession>A0A5B9DPD8</accession>
<reference evidence="1 2" key="1">
    <citation type="journal article" date="2015" name="Int. J. Syst. Evol. Microbiol.">
        <title>Youhaiella tibetensis gen. nov., sp. nov., isolated from subsurface sediment.</title>
        <authorList>
            <person name="Wang Y.X."/>
            <person name="Huang F.Q."/>
            <person name="Nogi Y."/>
            <person name="Pang S.J."/>
            <person name="Wang P.K."/>
            <person name="Lv J."/>
        </authorList>
    </citation>
    <scope>NUCLEOTIDE SEQUENCE [LARGE SCALE GENOMIC DNA]</scope>
    <source>
        <strain evidence="2">fig4</strain>
    </source>
</reference>
<protein>
    <submittedName>
        <fullName evidence="1">Cytochrome C</fullName>
    </submittedName>
</protein>
<proteinExistence type="predicted"/>
<dbReference type="GO" id="GO:0020037">
    <property type="term" value="F:heme binding"/>
    <property type="evidence" value="ECO:0007669"/>
    <property type="project" value="InterPro"/>
</dbReference>
<gene>
    <name evidence="1" type="ORF">FNA67_12865</name>
</gene>
<dbReference type="PROSITE" id="PS51007">
    <property type="entry name" value="CYTC"/>
    <property type="match status" value="1"/>
</dbReference>
<dbReference type="InterPro" id="IPR009056">
    <property type="entry name" value="Cyt_c-like_dom"/>
</dbReference>
<dbReference type="EMBL" id="CP041690">
    <property type="protein sequence ID" value="QEE21013.1"/>
    <property type="molecule type" value="Genomic_DNA"/>
</dbReference>
<evidence type="ECO:0000313" key="2">
    <source>
        <dbReference type="Proteomes" id="UP000321062"/>
    </source>
</evidence>
<dbReference type="Gene3D" id="1.10.760.10">
    <property type="entry name" value="Cytochrome c-like domain"/>
    <property type="match status" value="1"/>
</dbReference>
<dbReference type="RefSeq" id="WP_049705552.1">
    <property type="nucleotide sequence ID" value="NZ_BMFM01000001.1"/>
</dbReference>
<dbReference type="KEGG" id="yti:FNA67_12865"/>
<dbReference type="InterPro" id="IPR036909">
    <property type="entry name" value="Cyt_c-like_dom_sf"/>
</dbReference>
<name>A0A5B9DPD8_9HYPH</name>
<dbReference type="GO" id="GO:0009055">
    <property type="term" value="F:electron transfer activity"/>
    <property type="evidence" value="ECO:0007669"/>
    <property type="project" value="InterPro"/>
</dbReference>
<evidence type="ECO:0000313" key="1">
    <source>
        <dbReference type="EMBL" id="QEE21013.1"/>
    </source>
</evidence>
<dbReference type="SUPFAM" id="SSF46626">
    <property type="entry name" value="Cytochrome c"/>
    <property type="match status" value="1"/>
</dbReference>
<dbReference type="OrthoDB" id="9811281at2"/>
<sequence length="157" mass="16771">MFKTALIIAAATISTGAIAQDAEVSVANGERISIIGGCHDCHSTNYAETGGKIDPATALKGNPVGYSGPWGTNYAVNLRLVVASKSEDEWVPYIKTLQAGPPMPWFNLHVFTEAESRSLYQYIKSLGDPGDPAPERVPPGQTPKTPYIVFAPPVMPQ</sequence>
<dbReference type="AlphaFoldDB" id="A0A5B9DPD8"/>
<dbReference type="Pfam" id="PF00034">
    <property type="entry name" value="Cytochrom_C"/>
    <property type="match status" value="1"/>
</dbReference>
<keyword evidence="2" id="KW-1185">Reference proteome</keyword>